<feature type="compositionally biased region" description="Low complexity" evidence="2">
    <location>
        <begin position="670"/>
        <end position="683"/>
    </location>
</feature>
<dbReference type="InterPro" id="IPR013103">
    <property type="entry name" value="RVT_2"/>
</dbReference>
<dbReference type="PANTHER" id="PTHR45835">
    <property type="entry name" value="YALI0A06105P"/>
    <property type="match status" value="1"/>
</dbReference>
<dbReference type="InterPro" id="IPR021109">
    <property type="entry name" value="Peptidase_aspartic_dom_sf"/>
</dbReference>
<name>A0A6L2JGF7_TANCI</name>
<keyword evidence="3" id="KW-0812">Transmembrane</keyword>
<feature type="region of interest" description="Disordered" evidence="2">
    <location>
        <begin position="1047"/>
        <end position="1077"/>
    </location>
</feature>
<keyword evidence="3" id="KW-1133">Transmembrane helix</keyword>
<feature type="transmembrane region" description="Helical" evidence="3">
    <location>
        <begin position="362"/>
        <end position="385"/>
    </location>
</feature>
<feature type="domain" description="Integrase catalytic" evidence="4">
    <location>
        <begin position="1378"/>
        <end position="1541"/>
    </location>
</feature>
<dbReference type="SUPFAM" id="SSF53098">
    <property type="entry name" value="Ribonuclease H-like"/>
    <property type="match status" value="1"/>
</dbReference>
<proteinExistence type="predicted"/>
<keyword evidence="3" id="KW-0472">Membrane</keyword>
<evidence type="ECO:0000313" key="5">
    <source>
        <dbReference type="EMBL" id="GEU35849.1"/>
    </source>
</evidence>
<feature type="coiled-coil region" evidence="1">
    <location>
        <begin position="865"/>
        <end position="898"/>
    </location>
</feature>
<feature type="compositionally biased region" description="Low complexity" evidence="2">
    <location>
        <begin position="690"/>
        <end position="701"/>
    </location>
</feature>
<dbReference type="InterPro" id="IPR012337">
    <property type="entry name" value="RNaseH-like_sf"/>
</dbReference>
<sequence>MEARLAPKPFVQVNKIASSCKICHGPHDTQICMENPEQAFVDYESSYTNEAGGKGFLVTASTIIECKKAKIAVGEGVIRSIFRVKEISLGHVDTPYWTTLAKWKSYDSRPSTNYIARDVELNPFKDVLVFRKMAEFLGAIPINLKGNMWESEDLIEKKIDSKNIKESMANHAWIEAIPLKEEVYVNHPDGFVDPHHPDKFYHLKKALYGLKQAPREWTSIHQSSHGIFINQAKYALEILKKHGMTSCDSIGTPMATKPLDADLSRTPVDQTKYRSMVRLWMLLMMGLLLMFMGLWFESSLLFCIYVDFDSVSTDLTWSGDMSLHISHLLDNITGSENFMVYCDALYKGLGEVLMKKEKNSNIHIFGTIVLILCGPMVSLLVAAVFEVRCVNMMAAFDLSDGRKELKVFVLTEMMYVDGGGKDVLIEIMCRVERELGVVLKANVVVDALSRKERSKPLRVWALVITIVLNLPKQILSAQSKAKKEENFISEALHGMIKLETRTDGTRLFERDPIWGCDRLVSKAKVIENQVMAISIILVSSDSSEESVRTSTRRVILFGTIPITIPATTLFMTPPSTHIDTTPIPIVSSTIPPLPDYTSTSPDHTPASPDYSPASYTKYDPSKDPSSDHIPPLPATSPFLHRPTILQTAIYLIHHHHIPMTILLRMIPLRDSSSSSSSETSSDSPLDDLSDPSSDHSLPVPSSGGVDPLLHLYCYLHEPSRSRGTKLEMNVNVVRSGGIDIDPKIRSEINECIAYADALRDRGTDARVVVEAVDRDEVETGVRGSVEVKVDRVTHPVIANDIHEPAQEEGAIEVTYETLGDLVQRFHDHTIKISDHRVQAIEGIQRDQGHMIVVIGHQSTNMLERIRELKRVNMRLKDMMDVAKEMEMEEIEIKEMKMEKMEMVMGTEEEMAITLEDLCLLEMFHISNCPEKYQVKYAMCMLLNSALTWWNSHKRTIRIEAAYGMSWAELMKLIREVYCLRNKELVLRCTRIVPNEEDKVKRFVRGLPDLFRGMDCKVTVTPNTQITLVGNQQGIVCYECGRPRHFRKNYPKLKNQNRRNQTRNKNGNKTGNQTGGNEATARAYALEEEEKTPIPTSSFVLSTLSDLLDVAPFILDTSYAVKLSNGKISETNVILKDCTLGLLGHSFDIDLMPVELGSFDIIIGIDWLAKYHALIICDEKIVHIPYGDESENEHEGHLKLIMRLLKKEELYAKFSKCKFWLSKGEKVEAVFQLLKQKLCSALILALPEGSENFVVYCNASHKGLGTVLMQKENVIAYASHQLKVHEKNYTIHDLELGKANVVADALSRKETSKPLRVRALVMTIGLNIPKHILSAHSKARKEENFINEDLLEIATYVEKCLTCAKVKVEYQKPSGLLVQPEIPQWKWENITMDFVTKLPRTTTDQDTIWVIVDRLTKSAYFLSMREDDTLKKLTIQYLKEVVSRHGVIVSIISDRDGKFTLHFWKSLHKVLGTRLDMSTGYHPQTNGQNEKTIQTLKDMLRACVLEFRKGWDKHLPLVEFSYNNSYHTSIKAAPFEVLYGHKCRSPIRWAEVRDSQLIGLEIINETTEKIVQIKSYIQATRDRQKSYADLNPRYIRPFEILAKVETIAYRLELPEQLSIVHSTFHVSNLKKCMSNKTLAIPLDEIQVDDKLYFIEEPVKIMDREVKRLKQIRVSIVNVPWNSRRGPKFTWERENQMQKKYPTFIECYVLSFKDKSLLTGKGCDTP</sequence>
<dbReference type="InterPro" id="IPR036397">
    <property type="entry name" value="RNaseH_sf"/>
</dbReference>
<reference evidence="5" key="1">
    <citation type="journal article" date="2019" name="Sci. Rep.">
        <title>Draft genome of Tanacetum cinerariifolium, the natural source of mosquito coil.</title>
        <authorList>
            <person name="Yamashiro T."/>
            <person name="Shiraishi A."/>
            <person name="Satake H."/>
            <person name="Nakayama K."/>
        </authorList>
    </citation>
    <scope>NUCLEOTIDE SEQUENCE</scope>
</reference>
<dbReference type="Pfam" id="PF24626">
    <property type="entry name" value="SH3_Tf2-1"/>
    <property type="match status" value="1"/>
</dbReference>
<keyword evidence="5" id="KW-0548">Nucleotidyltransferase</keyword>
<feature type="compositionally biased region" description="Low complexity" evidence="2">
    <location>
        <begin position="1062"/>
        <end position="1076"/>
    </location>
</feature>
<comment type="caution">
    <text evidence="5">The sequence shown here is derived from an EMBL/GenBank/DDBJ whole genome shotgun (WGS) entry which is preliminary data.</text>
</comment>
<dbReference type="GO" id="GO:0003676">
    <property type="term" value="F:nucleic acid binding"/>
    <property type="evidence" value="ECO:0007669"/>
    <property type="project" value="InterPro"/>
</dbReference>
<keyword evidence="1" id="KW-0175">Coiled coil</keyword>
<dbReference type="Pfam" id="PF17919">
    <property type="entry name" value="RT_RNaseH_2"/>
    <property type="match status" value="1"/>
</dbReference>
<dbReference type="GO" id="GO:0003964">
    <property type="term" value="F:RNA-directed DNA polymerase activity"/>
    <property type="evidence" value="ECO:0007669"/>
    <property type="project" value="UniProtKB-KW"/>
</dbReference>
<keyword evidence="5" id="KW-0808">Transferase</keyword>
<dbReference type="Pfam" id="PF08284">
    <property type="entry name" value="RVP_2"/>
    <property type="match status" value="1"/>
</dbReference>
<dbReference type="Gene3D" id="3.30.420.10">
    <property type="entry name" value="Ribonuclease H-like superfamily/Ribonuclease H"/>
    <property type="match status" value="1"/>
</dbReference>
<evidence type="ECO:0000256" key="2">
    <source>
        <dbReference type="SAM" id="MobiDB-lite"/>
    </source>
</evidence>
<evidence type="ECO:0000256" key="3">
    <source>
        <dbReference type="SAM" id="Phobius"/>
    </source>
</evidence>
<evidence type="ECO:0000259" key="4">
    <source>
        <dbReference type="PROSITE" id="PS50994"/>
    </source>
</evidence>
<dbReference type="InterPro" id="IPR043502">
    <property type="entry name" value="DNA/RNA_pol_sf"/>
</dbReference>
<dbReference type="EMBL" id="BKCJ010000738">
    <property type="protein sequence ID" value="GEU35849.1"/>
    <property type="molecule type" value="Genomic_DNA"/>
</dbReference>
<feature type="transmembrane region" description="Helical" evidence="3">
    <location>
        <begin position="279"/>
        <end position="296"/>
    </location>
</feature>
<keyword evidence="5" id="KW-0695">RNA-directed DNA polymerase</keyword>
<dbReference type="InterPro" id="IPR001584">
    <property type="entry name" value="Integrase_cat-core"/>
</dbReference>
<gene>
    <name evidence="5" type="ORF">Tci_007827</name>
</gene>
<feature type="region of interest" description="Disordered" evidence="2">
    <location>
        <begin position="589"/>
        <end position="636"/>
    </location>
</feature>
<feature type="region of interest" description="Disordered" evidence="2">
    <location>
        <begin position="670"/>
        <end position="701"/>
    </location>
</feature>
<protein>
    <submittedName>
        <fullName evidence="5">Putative reverse transcriptase domain-containing protein</fullName>
    </submittedName>
</protein>
<organism evidence="5">
    <name type="scientific">Tanacetum cinerariifolium</name>
    <name type="common">Dalmatian daisy</name>
    <name type="synonym">Chrysanthemum cinerariifolium</name>
    <dbReference type="NCBI Taxonomy" id="118510"/>
    <lineage>
        <taxon>Eukaryota</taxon>
        <taxon>Viridiplantae</taxon>
        <taxon>Streptophyta</taxon>
        <taxon>Embryophyta</taxon>
        <taxon>Tracheophyta</taxon>
        <taxon>Spermatophyta</taxon>
        <taxon>Magnoliopsida</taxon>
        <taxon>eudicotyledons</taxon>
        <taxon>Gunneridae</taxon>
        <taxon>Pentapetalae</taxon>
        <taxon>asterids</taxon>
        <taxon>campanulids</taxon>
        <taxon>Asterales</taxon>
        <taxon>Asteraceae</taxon>
        <taxon>Asteroideae</taxon>
        <taxon>Anthemideae</taxon>
        <taxon>Anthemidinae</taxon>
        <taxon>Tanacetum</taxon>
    </lineage>
</organism>
<dbReference type="InterPro" id="IPR056924">
    <property type="entry name" value="SH3_Tf2-1"/>
</dbReference>
<evidence type="ECO:0000256" key="1">
    <source>
        <dbReference type="SAM" id="Coils"/>
    </source>
</evidence>
<dbReference type="InterPro" id="IPR041577">
    <property type="entry name" value="RT_RNaseH_2"/>
</dbReference>
<dbReference type="PROSITE" id="PS50994">
    <property type="entry name" value="INTEGRASE"/>
    <property type="match status" value="1"/>
</dbReference>
<dbReference type="GO" id="GO:0015074">
    <property type="term" value="P:DNA integration"/>
    <property type="evidence" value="ECO:0007669"/>
    <property type="project" value="InterPro"/>
</dbReference>
<dbReference type="PANTHER" id="PTHR45835:SF99">
    <property type="entry name" value="CHROMO DOMAIN-CONTAINING PROTEIN-RELATED"/>
    <property type="match status" value="1"/>
</dbReference>
<dbReference type="SUPFAM" id="SSF56672">
    <property type="entry name" value="DNA/RNA polymerases"/>
    <property type="match status" value="1"/>
</dbReference>
<feature type="compositionally biased region" description="Basic residues" evidence="2">
    <location>
        <begin position="1047"/>
        <end position="1061"/>
    </location>
</feature>
<dbReference type="Gene3D" id="2.40.70.10">
    <property type="entry name" value="Acid Proteases"/>
    <property type="match status" value="1"/>
</dbReference>
<dbReference type="CDD" id="cd00303">
    <property type="entry name" value="retropepsin_like"/>
    <property type="match status" value="1"/>
</dbReference>
<dbReference type="Pfam" id="PF07727">
    <property type="entry name" value="RVT_2"/>
    <property type="match status" value="1"/>
</dbReference>
<accession>A0A6L2JGF7</accession>